<dbReference type="AlphaFoldDB" id="A0A1A9RYR6"/>
<accession>A0A1A9RYR6</accession>
<dbReference type="Proteomes" id="UP000077885">
    <property type="component" value="Unassembled WGS sequence"/>
</dbReference>
<keyword evidence="2" id="KW-1185">Reference proteome</keyword>
<reference evidence="2" key="1">
    <citation type="submission" date="2016-05" db="EMBL/GenBank/DDBJ databases">
        <title>Draft genome of Corynebacterium afermentans subsp. afermentans LCDC 88199T.</title>
        <authorList>
            <person name="Bernier A.-M."/>
            <person name="Bernard K."/>
        </authorList>
    </citation>
    <scope>NUCLEOTIDE SEQUENCE [LARGE SCALE GENOMIC DNA]</scope>
    <source>
        <strain evidence="2">NML02-A-017</strain>
    </source>
</reference>
<sequence length="74" mass="8115">MTFVSMVILLAVMLLPMASMAKWMVAFMVKVIGMILLVLKLVGKLPLAIDLILIACLEELLGMTDVTKTPLQLI</sequence>
<protein>
    <submittedName>
        <fullName evidence="1">Uncharacterized protein</fullName>
    </submittedName>
</protein>
<gene>
    <name evidence="1" type="ORF">A7P95_03680</name>
</gene>
<organism evidence="1 2">
    <name type="scientific">Eikenella longinqua</name>
    <dbReference type="NCBI Taxonomy" id="1795827"/>
    <lineage>
        <taxon>Bacteria</taxon>
        <taxon>Pseudomonadati</taxon>
        <taxon>Pseudomonadota</taxon>
        <taxon>Betaproteobacteria</taxon>
        <taxon>Neisseriales</taxon>
        <taxon>Neisseriaceae</taxon>
        <taxon>Eikenella</taxon>
    </lineage>
</organism>
<evidence type="ECO:0000313" key="1">
    <source>
        <dbReference type="EMBL" id="OAM29323.1"/>
    </source>
</evidence>
<comment type="caution">
    <text evidence="1">The sequence shown here is derived from an EMBL/GenBank/DDBJ whole genome shotgun (WGS) entry which is preliminary data.</text>
</comment>
<proteinExistence type="predicted"/>
<dbReference type="EMBL" id="LXSL01000014">
    <property type="protein sequence ID" value="OAM29323.1"/>
    <property type="molecule type" value="Genomic_DNA"/>
</dbReference>
<name>A0A1A9RYR6_9NEIS</name>
<evidence type="ECO:0000313" key="2">
    <source>
        <dbReference type="Proteomes" id="UP000077885"/>
    </source>
</evidence>